<evidence type="ECO:0000256" key="1">
    <source>
        <dbReference type="SAM" id="Phobius"/>
    </source>
</evidence>
<comment type="caution">
    <text evidence="2">The sequence shown here is derived from an EMBL/GenBank/DDBJ whole genome shotgun (WGS) entry which is preliminary data.</text>
</comment>
<proteinExistence type="predicted"/>
<keyword evidence="1" id="KW-0472">Membrane</keyword>
<dbReference type="EMBL" id="LCMO01000022">
    <property type="protein sequence ID" value="KKU38877.1"/>
    <property type="molecule type" value="Genomic_DNA"/>
</dbReference>
<sequence>MVEYMYKNYTFKNFLGRNWWFLLIGFASALRQSEKESVFGSVVLDVLFGEAIILAILFTYWFIRYGRKHAK</sequence>
<accession>A0A0G1Q289</accession>
<dbReference type="Proteomes" id="UP000033818">
    <property type="component" value="Unassembled WGS sequence"/>
</dbReference>
<reference evidence="2 3" key="1">
    <citation type="journal article" date="2015" name="Nature">
        <title>rRNA introns, odd ribosomes, and small enigmatic genomes across a large radiation of phyla.</title>
        <authorList>
            <person name="Brown C.T."/>
            <person name="Hug L.A."/>
            <person name="Thomas B.C."/>
            <person name="Sharon I."/>
            <person name="Castelle C.J."/>
            <person name="Singh A."/>
            <person name="Wilkins M.J."/>
            <person name="Williams K.H."/>
            <person name="Banfield J.F."/>
        </authorList>
    </citation>
    <scope>NUCLEOTIDE SEQUENCE [LARGE SCALE GENOMIC DNA]</scope>
</reference>
<name>A0A0G1Q289_9BACT</name>
<keyword evidence="1" id="KW-1133">Transmembrane helix</keyword>
<evidence type="ECO:0008006" key="4">
    <source>
        <dbReference type="Google" id="ProtNLM"/>
    </source>
</evidence>
<organism evidence="2 3">
    <name type="scientific">Candidatus Azambacteria bacterium GW2011_GWB2_46_37</name>
    <dbReference type="NCBI Taxonomy" id="1618618"/>
    <lineage>
        <taxon>Bacteria</taxon>
        <taxon>Candidatus Azamiibacteriota</taxon>
    </lineage>
</organism>
<gene>
    <name evidence="2" type="ORF">UX53_C0022G0004</name>
</gene>
<evidence type="ECO:0000313" key="2">
    <source>
        <dbReference type="EMBL" id="KKU38877.1"/>
    </source>
</evidence>
<protein>
    <recommendedName>
        <fullName evidence="4">Prolipoprotein diacylglyceryl transferase</fullName>
    </recommendedName>
</protein>
<dbReference type="AlphaFoldDB" id="A0A0G1Q289"/>
<evidence type="ECO:0000313" key="3">
    <source>
        <dbReference type="Proteomes" id="UP000033818"/>
    </source>
</evidence>
<feature type="transmembrane region" description="Helical" evidence="1">
    <location>
        <begin position="41"/>
        <end position="63"/>
    </location>
</feature>
<keyword evidence="1" id="KW-0812">Transmembrane</keyword>